<dbReference type="STRING" id="1122195.SAMN02745164_01818"/>
<sequence length="342" mass="38622">MEEYRRIFKQITFSITTIILIFLIGIFGFMLLEGWDFFKAFYITAITLSTVGYGMPENISNATIIFDAILIFSGISVVLYLISSLTALFVEGDFKKIGGILRMVKRIENLTNHYIIVGGGKVGKYIIDEFSKNKIPYIVIEKDQERIDKLLEKEEYKNINYIIGDAKDEDILIKAKIFEAKGVLLTLPSDVDNLYISLTAKTLNPSLYIVSNATSSEELRKLLYAGVDNVILPPEITGKRMALMVAKPNVLSFIESTQIDFGETFGFAEIKVPENSWMVGKEFGDLEISKTIDVVVMAIRRNGKAQYNPKSNFKIKPNDSLMVIGDQGDIEKLKRYVIMPQI</sequence>
<feature type="transmembrane region" description="Helical" evidence="2">
    <location>
        <begin position="68"/>
        <end position="90"/>
    </location>
</feature>
<dbReference type="PANTHER" id="PTHR43833:SF9">
    <property type="entry name" value="POTASSIUM CHANNEL PROTEIN YUGO-RELATED"/>
    <property type="match status" value="1"/>
</dbReference>
<dbReference type="PANTHER" id="PTHR43833">
    <property type="entry name" value="POTASSIUM CHANNEL PROTEIN 2-RELATED-RELATED"/>
    <property type="match status" value="1"/>
</dbReference>
<evidence type="ECO:0000313" key="6">
    <source>
        <dbReference type="Proteomes" id="UP000184334"/>
    </source>
</evidence>
<feature type="domain" description="RCK C-terminal" evidence="4">
    <location>
        <begin position="255"/>
        <end position="339"/>
    </location>
</feature>
<organism evidence="5 6">
    <name type="scientific">Marinitoga hydrogenitolerans (strain DSM 16785 / JCM 12826 / AT1271)</name>
    <dbReference type="NCBI Taxonomy" id="1122195"/>
    <lineage>
        <taxon>Bacteria</taxon>
        <taxon>Thermotogati</taxon>
        <taxon>Thermotogota</taxon>
        <taxon>Thermotogae</taxon>
        <taxon>Petrotogales</taxon>
        <taxon>Petrotogaceae</taxon>
        <taxon>Marinitoga</taxon>
    </lineage>
</organism>
<dbReference type="Gene3D" id="1.10.287.70">
    <property type="match status" value="1"/>
</dbReference>
<dbReference type="InterPro" id="IPR013099">
    <property type="entry name" value="K_chnl_dom"/>
</dbReference>
<evidence type="ECO:0000259" key="3">
    <source>
        <dbReference type="PROSITE" id="PS51201"/>
    </source>
</evidence>
<dbReference type="Gene3D" id="3.40.50.720">
    <property type="entry name" value="NAD(P)-binding Rossmann-like Domain"/>
    <property type="match status" value="1"/>
</dbReference>
<proteinExistence type="predicted"/>
<dbReference type="PROSITE" id="PS51202">
    <property type="entry name" value="RCK_C"/>
    <property type="match status" value="1"/>
</dbReference>
<dbReference type="InterPro" id="IPR036291">
    <property type="entry name" value="NAD(P)-bd_dom_sf"/>
</dbReference>
<gene>
    <name evidence="5" type="ORF">SAMN02745164_01818</name>
</gene>
<keyword evidence="2" id="KW-0812">Transmembrane</keyword>
<dbReference type="OrthoDB" id="9785285at2"/>
<evidence type="ECO:0000313" key="5">
    <source>
        <dbReference type="EMBL" id="SHF11651.1"/>
    </source>
</evidence>
<dbReference type="Pfam" id="PF07885">
    <property type="entry name" value="Ion_trans_2"/>
    <property type="match status" value="1"/>
</dbReference>
<dbReference type="Pfam" id="PF02254">
    <property type="entry name" value="TrkA_N"/>
    <property type="match status" value="1"/>
</dbReference>
<name>A0A1M4Z0S2_MARH1</name>
<dbReference type="AlphaFoldDB" id="A0A1M4Z0S2"/>
<keyword evidence="5" id="KW-0407">Ion channel</keyword>
<comment type="caution">
    <text evidence="5">The sequence shown here is derived from an EMBL/GenBank/DDBJ whole genome shotgun (WGS) entry which is preliminary data.</text>
</comment>
<dbReference type="GO" id="GO:0005886">
    <property type="term" value="C:plasma membrane"/>
    <property type="evidence" value="ECO:0007669"/>
    <property type="project" value="UniProtKB-SubCell"/>
</dbReference>
<dbReference type="InterPro" id="IPR050721">
    <property type="entry name" value="Trk_Ktr_HKT_K-transport"/>
</dbReference>
<dbReference type="SUPFAM" id="SSF81324">
    <property type="entry name" value="Voltage-gated potassium channels"/>
    <property type="match status" value="1"/>
</dbReference>
<dbReference type="RefSeq" id="WP_072865599.1">
    <property type="nucleotide sequence ID" value="NZ_FQUI01000036.1"/>
</dbReference>
<dbReference type="InterPro" id="IPR006037">
    <property type="entry name" value="RCK_C"/>
</dbReference>
<dbReference type="EMBL" id="FQUI01000036">
    <property type="protein sequence ID" value="SHF11651.1"/>
    <property type="molecule type" value="Genomic_DNA"/>
</dbReference>
<keyword evidence="5" id="KW-0813">Transport</keyword>
<dbReference type="SUPFAM" id="SSF51735">
    <property type="entry name" value="NAD(P)-binding Rossmann-fold domains"/>
    <property type="match status" value="1"/>
</dbReference>
<dbReference type="InterPro" id="IPR003148">
    <property type="entry name" value="RCK_N"/>
</dbReference>
<dbReference type="GO" id="GO:0008324">
    <property type="term" value="F:monoatomic cation transmembrane transporter activity"/>
    <property type="evidence" value="ECO:0007669"/>
    <property type="project" value="InterPro"/>
</dbReference>
<evidence type="ECO:0000259" key="4">
    <source>
        <dbReference type="PROSITE" id="PS51202"/>
    </source>
</evidence>
<keyword evidence="5" id="KW-0406">Ion transport</keyword>
<dbReference type="SUPFAM" id="SSF116726">
    <property type="entry name" value="TrkA C-terminal domain-like"/>
    <property type="match status" value="1"/>
</dbReference>
<feature type="domain" description="RCK N-terminal" evidence="3">
    <location>
        <begin position="111"/>
        <end position="231"/>
    </location>
</feature>
<feature type="transmembrane region" description="Helical" evidence="2">
    <location>
        <begin position="12"/>
        <end position="31"/>
    </location>
</feature>
<keyword evidence="6" id="KW-1185">Reference proteome</keyword>
<keyword evidence="2" id="KW-0472">Membrane</keyword>
<keyword evidence="2" id="KW-1133">Transmembrane helix</keyword>
<reference evidence="5" key="1">
    <citation type="submission" date="2016-11" db="EMBL/GenBank/DDBJ databases">
        <authorList>
            <person name="Varghese N."/>
            <person name="Submissions S."/>
        </authorList>
    </citation>
    <scope>NUCLEOTIDE SEQUENCE [LARGE SCALE GENOMIC DNA]</scope>
    <source>
        <strain evidence="5">DSM 16785</strain>
    </source>
</reference>
<dbReference type="GO" id="GO:0006813">
    <property type="term" value="P:potassium ion transport"/>
    <property type="evidence" value="ECO:0007669"/>
    <property type="project" value="InterPro"/>
</dbReference>
<comment type="subcellular location">
    <subcellularLocation>
        <location evidence="1">Cell membrane</location>
        <topology evidence="1">Multi-pass membrane protein</topology>
    </subcellularLocation>
</comment>
<dbReference type="Proteomes" id="UP000184334">
    <property type="component" value="Unassembled WGS sequence"/>
</dbReference>
<evidence type="ECO:0000256" key="1">
    <source>
        <dbReference type="ARBA" id="ARBA00004651"/>
    </source>
</evidence>
<dbReference type="Gene3D" id="3.30.70.1450">
    <property type="entry name" value="Regulator of K+ conductance, C-terminal domain"/>
    <property type="match status" value="1"/>
</dbReference>
<protein>
    <submittedName>
        <fullName evidence="5">Voltage-gated potassium channel</fullName>
    </submittedName>
</protein>
<evidence type="ECO:0000256" key="2">
    <source>
        <dbReference type="SAM" id="Phobius"/>
    </source>
</evidence>
<feature type="transmembrane region" description="Helical" evidence="2">
    <location>
        <begin position="37"/>
        <end position="56"/>
    </location>
</feature>
<dbReference type="Pfam" id="PF02080">
    <property type="entry name" value="TrkA_C"/>
    <property type="match status" value="1"/>
</dbReference>
<accession>A0A1M4Z0S2</accession>
<dbReference type="PROSITE" id="PS51201">
    <property type="entry name" value="RCK_N"/>
    <property type="match status" value="1"/>
</dbReference>
<dbReference type="InterPro" id="IPR036721">
    <property type="entry name" value="RCK_C_sf"/>
</dbReference>